<gene>
    <name evidence="2" type="ORF">RT717_07965</name>
</gene>
<keyword evidence="3" id="KW-1185">Reference proteome</keyword>
<protein>
    <submittedName>
        <fullName evidence="2">Phosphopantetheine-binding protein</fullName>
    </submittedName>
</protein>
<dbReference type="EMBL" id="CP136051">
    <property type="protein sequence ID" value="WOK08569.1"/>
    <property type="molecule type" value="Genomic_DNA"/>
</dbReference>
<reference evidence="2 3" key="1">
    <citation type="journal article" date="2023" name="Microbiol. Resour. Announc.">
        <title>Complete Genome Sequence of Imperialibacter roseus strain P4T.</title>
        <authorList>
            <person name="Tizabi D.R."/>
            <person name="Bachvaroff T."/>
            <person name="Hill R.T."/>
        </authorList>
    </citation>
    <scope>NUCLEOTIDE SEQUENCE [LARGE SCALE GENOMIC DNA]</scope>
    <source>
        <strain evidence="2 3">P4T</strain>
    </source>
</reference>
<organism evidence="2 3">
    <name type="scientific">Imperialibacter roseus</name>
    <dbReference type="NCBI Taxonomy" id="1324217"/>
    <lineage>
        <taxon>Bacteria</taxon>
        <taxon>Pseudomonadati</taxon>
        <taxon>Bacteroidota</taxon>
        <taxon>Cytophagia</taxon>
        <taxon>Cytophagales</taxon>
        <taxon>Flammeovirgaceae</taxon>
        <taxon>Imperialibacter</taxon>
    </lineage>
</organism>
<dbReference type="SUPFAM" id="SSF47336">
    <property type="entry name" value="ACP-like"/>
    <property type="match status" value="1"/>
</dbReference>
<evidence type="ECO:0000313" key="3">
    <source>
        <dbReference type="Proteomes" id="UP001302349"/>
    </source>
</evidence>
<evidence type="ECO:0000313" key="2">
    <source>
        <dbReference type="EMBL" id="WOK08569.1"/>
    </source>
</evidence>
<dbReference type="InterPro" id="IPR009081">
    <property type="entry name" value="PP-bd_ACP"/>
</dbReference>
<dbReference type="RefSeq" id="WP_317491206.1">
    <property type="nucleotide sequence ID" value="NZ_CP136051.1"/>
</dbReference>
<accession>A0ABZ0IUB1</accession>
<proteinExistence type="predicted"/>
<evidence type="ECO:0000259" key="1">
    <source>
        <dbReference type="PROSITE" id="PS50075"/>
    </source>
</evidence>
<feature type="domain" description="Carrier" evidence="1">
    <location>
        <begin position="1"/>
        <end position="81"/>
    </location>
</feature>
<name>A0ABZ0IUB1_9BACT</name>
<dbReference type="Gene3D" id="1.10.1200.10">
    <property type="entry name" value="ACP-like"/>
    <property type="match status" value="1"/>
</dbReference>
<dbReference type="Proteomes" id="UP001302349">
    <property type="component" value="Chromosome"/>
</dbReference>
<dbReference type="PROSITE" id="PS50075">
    <property type="entry name" value="CARRIER"/>
    <property type="match status" value="1"/>
</dbReference>
<dbReference type="InterPro" id="IPR036736">
    <property type="entry name" value="ACP-like_sf"/>
</dbReference>
<sequence length="84" mass="9571">MTKDEIKAEIKGVIEPYVIQKELLDNLSDEIQLIGDLKINSAHVVDIVLDIEEKYDITIDDESINKMNTIGEAIEVILEKMKKD</sequence>